<dbReference type="Pfam" id="PF01740">
    <property type="entry name" value="STAS"/>
    <property type="match status" value="1"/>
</dbReference>
<dbReference type="PANTHER" id="PTHR33495">
    <property type="entry name" value="ANTI-SIGMA FACTOR ANTAGONIST TM_1081-RELATED-RELATED"/>
    <property type="match status" value="1"/>
</dbReference>
<evidence type="ECO:0000259" key="5">
    <source>
        <dbReference type="PROSITE" id="PS50801"/>
    </source>
</evidence>
<protein>
    <recommendedName>
        <fullName evidence="4">Anti-sigma factor antagonist</fullName>
    </recommendedName>
</protein>
<evidence type="ECO:0000313" key="6">
    <source>
        <dbReference type="EMBL" id="SHG31864.1"/>
    </source>
</evidence>
<accession>A0A1M5IU62</accession>
<evidence type="ECO:0000256" key="4">
    <source>
        <dbReference type="RuleBase" id="RU003749"/>
    </source>
</evidence>
<dbReference type="InterPro" id="IPR036513">
    <property type="entry name" value="STAS_dom_sf"/>
</dbReference>
<name>A0A1M5IU62_9BACI</name>
<dbReference type="EMBL" id="FQVW01000026">
    <property type="protein sequence ID" value="SHG31864.1"/>
    <property type="molecule type" value="Genomic_DNA"/>
</dbReference>
<dbReference type="PROSITE" id="PS50801">
    <property type="entry name" value="STAS"/>
    <property type="match status" value="1"/>
</dbReference>
<comment type="similarity">
    <text evidence="1 4">Belongs to the anti-sigma-factor antagonist family.</text>
</comment>
<dbReference type="GO" id="GO:0043856">
    <property type="term" value="F:anti-sigma factor antagonist activity"/>
    <property type="evidence" value="ECO:0007669"/>
    <property type="project" value="InterPro"/>
</dbReference>
<comment type="function">
    <text evidence="3">Positive regulator of sigma-B activity. Non-phosphorylated RsbV binds to RsbW, preventing its association with sigma-B. When phosphorylated, releases RsbW, which is then free to complex with and inactivate sigma-B.</text>
</comment>
<dbReference type="InterPro" id="IPR003658">
    <property type="entry name" value="Anti-sigma_ant"/>
</dbReference>
<gene>
    <name evidence="6" type="ORF">SAMN05216225_102613</name>
</gene>
<keyword evidence="2" id="KW-0597">Phosphoprotein</keyword>
<evidence type="ECO:0000256" key="1">
    <source>
        <dbReference type="ARBA" id="ARBA00009013"/>
    </source>
</evidence>
<dbReference type="NCBIfam" id="TIGR00377">
    <property type="entry name" value="ant_ant_sig"/>
    <property type="match status" value="1"/>
</dbReference>
<dbReference type="STRING" id="930117.SAMN05216225_102613"/>
<organism evidence="6 7">
    <name type="scientific">Ornithinibacillus halophilus</name>
    <dbReference type="NCBI Taxonomy" id="930117"/>
    <lineage>
        <taxon>Bacteria</taxon>
        <taxon>Bacillati</taxon>
        <taxon>Bacillota</taxon>
        <taxon>Bacilli</taxon>
        <taxon>Bacillales</taxon>
        <taxon>Bacillaceae</taxon>
        <taxon>Ornithinibacillus</taxon>
    </lineage>
</organism>
<dbReference type="InterPro" id="IPR002645">
    <property type="entry name" value="STAS_dom"/>
</dbReference>
<dbReference type="AlphaFoldDB" id="A0A1M5IU62"/>
<dbReference type="Proteomes" id="UP000183988">
    <property type="component" value="Unassembled WGS sequence"/>
</dbReference>
<keyword evidence="7" id="KW-1185">Reference proteome</keyword>
<evidence type="ECO:0000256" key="3">
    <source>
        <dbReference type="ARBA" id="ARBA00024670"/>
    </source>
</evidence>
<dbReference type="Gene3D" id="3.30.750.24">
    <property type="entry name" value="STAS domain"/>
    <property type="match status" value="1"/>
</dbReference>
<evidence type="ECO:0000256" key="2">
    <source>
        <dbReference type="ARBA" id="ARBA00022553"/>
    </source>
</evidence>
<dbReference type="SUPFAM" id="SSF52091">
    <property type="entry name" value="SpoIIaa-like"/>
    <property type="match status" value="1"/>
</dbReference>
<dbReference type="PANTHER" id="PTHR33495:SF9">
    <property type="entry name" value="ANTI-SIGMA-B FACTOR ANTAGONIST"/>
    <property type="match status" value="1"/>
</dbReference>
<sequence>MEISINVKEENEKVVINVSGEIDVFTAPQLKEKIIPLVSAENAEVIVDFKDVNYMDSTGLGVLINAYKATKVNNSHIKIINLQDRVYRIFTITGLDEVMDINPVMRGGIK</sequence>
<dbReference type="OrthoDB" id="9793697at2"/>
<feature type="domain" description="STAS" evidence="5">
    <location>
        <begin position="3"/>
        <end position="110"/>
    </location>
</feature>
<dbReference type="CDD" id="cd07043">
    <property type="entry name" value="STAS_anti-anti-sigma_factors"/>
    <property type="match status" value="1"/>
</dbReference>
<evidence type="ECO:0000313" key="7">
    <source>
        <dbReference type="Proteomes" id="UP000183988"/>
    </source>
</evidence>
<dbReference type="RefSeq" id="WP_072890859.1">
    <property type="nucleotide sequence ID" value="NZ_FQVW01000026.1"/>
</dbReference>
<proteinExistence type="inferred from homology"/>
<reference evidence="6 7" key="1">
    <citation type="submission" date="2016-11" db="EMBL/GenBank/DDBJ databases">
        <authorList>
            <person name="Jaros S."/>
            <person name="Januszkiewicz K."/>
            <person name="Wedrychowicz H."/>
        </authorList>
    </citation>
    <scope>NUCLEOTIDE SEQUENCE [LARGE SCALE GENOMIC DNA]</scope>
    <source>
        <strain evidence="6 7">IBRC-M 10683</strain>
    </source>
</reference>